<dbReference type="OrthoDB" id="834818at2"/>
<dbReference type="KEGG" id="camu:CA2015_0648"/>
<keyword evidence="4" id="KW-1185">Reference proteome</keyword>
<protein>
    <submittedName>
        <fullName evidence="3">Glycosyl transferase group 1</fullName>
    </submittedName>
</protein>
<evidence type="ECO:0000313" key="4">
    <source>
        <dbReference type="Proteomes" id="UP000036520"/>
    </source>
</evidence>
<evidence type="ECO:0000256" key="1">
    <source>
        <dbReference type="ARBA" id="ARBA00022679"/>
    </source>
</evidence>
<dbReference type="PANTHER" id="PTHR46401">
    <property type="entry name" value="GLYCOSYLTRANSFERASE WBBK-RELATED"/>
    <property type="match status" value="1"/>
</dbReference>
<dbReference type="STRING" id="320787.CA2015_0648"/>
<dbReference type="Gene3D" id="3.40.50.2000">
    <property type="entry name" value="Glycogen Phosphorylase B"/>
    <property type="match status" value="2"/>
</dbReference>
<dbReference type="InterPro" id="IPR028098">
    <property type="entry name" value="Glyco_trans_4-like_N"/>
</dbReference>
<dbReference type="RefSeq" id="WP_084011614.1">
    <property type="nucleotide sequence ID" value="NZ_CAXBGM010000039.1"/>
</dbReference>
<proteinExistence type="predicted"/>
<evidence type="ECO:0000313" key="3">
    <source>
        <dbReference type="EMBL" id="AKP50112.1"/>
    </source>
</evidence>
<reference evidence="3 4" key="1">
    <citation type="submission" date="2015-07" db="EMBL/GenBank/DDBJ databases">
        <authorList>
            <person name="Kim K.M."/>
        </authorList>
    </citation>
    <scope>NUCLEOTIDE SEQUENCE [LARGE SCALE GENOMIC DNA]</scope>
    <source>
        <strain evidence="3 4">KCTC 12363</strain>
    </source>
</reference>
<dbReference type="AlphaFoldDB" id="A0A0H4PPE7"/>
<dbReference type="Proteomes" id="UP000036520">
    <property type="component" value="Chromosome"/>
</dbReference>
<dbReference type="GO" id="GO:0009103">
    <property type="term" value="P:lipopolysaccharide biosynthetic process"/>
    <property type="evidence" value="ECO:0007669"/>
    <property type="project" value="TreeGrafter"/>
</dbReference>
<name>A0A0H4PPE7_9BACT</name>
<gene>
    <name evidence="3" type="ORF">CA2015_0648</name>
</gene>
<dbReference type="PANTHER" id="PTHR46401:SF2">
    <property type="entry name" value="GLYCOSYLTRANSFERASE WBBK-RELATED"/>
    <property type="match status" value="1"/>
</dbReference>
<dbReference type="GO" id="GO:0016757">
    <property type="term" value="F:glycosyltransferase activity"/>
    <property type="evidence" value="ECO:0007669"/>
    <property type="project" value="TreeGrafter"/>
</dbReference>
<sequence length="367" mass="42446">MEEREKPRLLLVNNYSMENAYALWQQGKSGSHHVWGKVELERRGNVEVKIFQHEKYSFLNRIGSLLKVKHLDQQLRLLNYGKHFDILYAPYSWSNTRLLIVLKLLGLYRKPILVTIHQPFMKMNSSNSFLRWVSKQFLFQYDGIVFLSEKLKEHTIRALNITKKSDLAKIDTAQWGPDTKFYDKVVSNEEDALTYFISAGHTARDYVTLIEAFRKMDHQLRIFCTPSSKPVVKDLPSNVTINASFIPYEELLKFYKESIAILIPLKYPDSQEGCQGMTSLQDVVALGKPTVITENPMINIDAAKEGFGITVGKGDVNGWVEAVELLAKDKRMFRKMSDQANRVYLQKFNSELFAEKLEKAVLKIRLR</sequence>
<feature type="domain" description="Glycosyltransferase subfamily 4-like N-terminal" evidence="2">
    <location>
        <begin position="64"/>
        <end position="162"/>
    </location>
</feature>
<evidence type="ECO:0000259" key="2">
    <source>
        <dbReference type="Pfam" id="PF13439"/>
    </source>
</evidence>
<dbReference type="EMBL" id="CP012040">
    <property type="protein sequence ID" value="AKP50112.1"/>
    <property type="molecule type" value="Genomic_DNA"/>
</dbReference>
<organism evidence="3 4">
    <name type="scientific">Cyclobacterium amurskyense</name>
    <dbReference type="NCBI Taxonomy" id="320787"/>
    <lineage>
        <taxon>Bacteria</taxon>
        <taxon>Pseudomonadati</taxon>
        <taxon>Bacteroidota</taxon>
        <taxon>Cytophagia</taxon>
        <taxon>Cytophagales</taxon>
        <taxon>Cyclobacteriaceae</taxon>
        <taxon>Cyclobacterium</taxon>
    </lineage>
</organism>
<accession>A0A0H4PPE7</accession>
<dbReference type="Pfam" id="PF13439">
    <property type="entry name" value="Glyco_transf_4"/>
    <property type="match status" value="1"/>
</dbReference>
<dbReference type="SUPFAM" id="SSF53756">
    <property type="entry name" value="UDP-Glycosyltransferase/glycogen phosphorylase"/>
    <property type="match status" value="1"/>
</dbReference>
<keyword evidence="1 3" id="KW-0808">Transferase</keyword>